<dbReference type="Gene3D" id="1.10.420.10">
    <property type="entry name" value="Peroxidase, domain 2"/>
    <property type="match status" value="1"/>
</dbReference>
<evidence type="ECO:0000256" key="1">
    <source>
        <dbReference type="ARBA" id="ARBA00004167"/>
    </source>
</evidence>
<feature type="domain" description="WSC" evidence="11">
    <location>
        <begin position="623"/>
        <end position="714"/>
    </location>
</feature>
<evidence type="ECO:0000256" key="9">
    <source>
        <dbReference type="SAM" id="SignalP"/>
    </source>
</evidence>
<feature type="region of interest" description="Disordered" evidence="8">
    <location>
        <begin position="547"/>
        <end position="569"/>
    </location>
</feature>
<evidence type="ECO:0000313" key="13">
    <source>
        <dbReference type="Proteomes" id="UP001465668"/>
    </source>
</evidence>
<dbReference type="SMART" id="SM00321">
    <property type="entry name" value="WSC"/>
    <property type="match status" value="4"/>
</dbReference>
<protein>
    <submittedName>
        <fullName evidence="12">WSC domain-containing protein</fullName>
    </submittedName>
</protein>
<evidence type="ECO:0000259" key="10">
    <source>
        <dbReference type="PROSITE" id="PS50873"/>
    </source>
</evidence>
<dbReference type="InterPro" id="IPR010255">
    <property type="entry name" value="Haem_peroxidase_sf"/>
</dbReference>
<comment type="caution">
    <text evidence="12">The sequence shown here is derived from an EMBL/GenBank/DDBJ whole genome shotgun (WGS) entry which is preliminary data.</text>
</comment>
<feature type="domain" description="WSC" evidence="11">
    <location>
        <begin position="1052"/>
        <end position="1143"/>
    </location>
</feature>
<accession>A0ABR2X5M4</accession>
<feature type="signal peptide" evidence="9">
    <location>
        <begin position="1"/>
        <end position="20"/>
    </location>
</feature>
<keyword evidence="2" id="KW-0812">Transmembrane</keyword>
<keyword evidence="6" id="KW-0325">Glycoprotein</keyword>
<evidence type="ECO:0000256" key="2">
    <source>
        <dbReference type="ARBA" id="ARBA00022692"/>
    </source>
</evidence>
<dbReference type="PROSITE" id="PS51212">
    <property type="entry name" value="WSC"/>
    <property type="match status" value="4"/>
</dbReference>
<dbReference type="Pfam" id="PF00141">
    <property type="entry name" value="peroxidase"/>
    <property type="match status" value="1"/>
</dbReference>
<evidence type="ECO:0000313" key="12">
    <source>
        <dbReference type="EMBL" id="KAK9769077.1"/>
    </source>
</evidence>
<dbReference type="SUPFAM" id="SSF48113">
    <property type="entry name" value="Heme-dependent peroxidases"/>
    <property type="match status" value="1"/>
</dbReference>
<dbReference type="PANTHER" id="PTHR24269">
    <property type="entry name" value="KREMEN PROTEIN"/>
    <property type="match status" value="1"/>
</dbReference>
<feature type="region of interest" description="Disordered" evidence="8">
    <location>
        <begin position="917"/>
        <end position="936"/>
    </location>
</feature>
<dbReference type="PROSITE" id="PS50873">
    <property type="entry name" value="PEROXIDASE_4"/>
    <property type="match status" value="1"/>
</dbReference>
<dbReference type="PANTHER" id="PTHR24269:SF16">
    <property type="entry name" value="PROTEIN SLG1"/>
    <property type="match status" value="1"/>
</dbReference>
<keyword evidence="13" id="KW-1185">Reference proteome</keyword>
<feature type="domain" description="WSC" evidence="11">
    <location>
        <begin position="729"/>
        <end position="819"/>
    </location>
</feature>
<keyword evidence="3 9" id="KW-0732">Signal</keyword>
<organism evidence="12 13">
    <name type="scientific">Seiridium cardinale</name>
    <dbReference type="NCBI Taxonomy" id="138064"/>
    <lineage>
        <taxon>Eukaryota</taxon>
        <taxon>Fungi</taxon>
        <taxon>Dikarya</taxon>
        <taxon>Ascomycota</taxon>
        <taxon>Pezizomycotina</taxon>
        <taxon>Sordariomycetes</taxon>
        <taxon>Xylariomycetidae</taxon>
        <taxon>Amphisphaeriales</taxon>
        <taxon>Sporocadaceae</taxon>
        <taxon>Seiridium</taxon>
    </lineage>
</organism>
<proteinExistence type="inferred from homology"/>
<dbReference type="EMBL" id="JARVKM010000251">
    <property type="protein sequence ID" value="KAK9769077.1"/>
    <property type="molecule type" value="Genomic_DNA"/>
</dbReference>
<feature type="domain" description="WSC" evidence="11">
    <location>
        <begin position="944"/>
        <end position="1036"/>
    </location>
</feature>
<evidence type="ECO:0000256" key="5">
    <source>
        <dbReference type="ARBA" id="ARBA00023136"/>
    </source>
</evidence>
<comment type="subcellular location">
    <subcellularLocation>
        <location evidence="1">Membrane</location>
        <topology evidence="1">Single-pass membrane protein</topology>
    </subcellularLocation>
</comment>
<evidence type="ECO:0000256" key="8">
    <source>
        <dbReference type="SAM" id="MobiDB-lite"/>
    </source>
</evidence>
<evidence type="ECO:0000256" key="7">
    <source>
        <dbReference type="RuleBase" id="RU004241"/>
    </source>
</evidence>
<gene>
    <name evidence="12" type="ORF">SCAR479_02321</name>
</gene>
<dbReference type="InterPro" id="IPR002889">
    <property type="entry name" value="WSC_carb-bd"/>
</dbReference>
<comment type="similarity">
    <text evidence="7">Belongs to the peroxidase family.</text>
</comment>
<sequence>MKFKNCLVGGLLTLSTTAKADPTWPSTNDELEEIMYQVKGFQNRGFGGTVIPCSSQSSGPGRQNAAEWLRTGFHDMSTRNVFTGKGGLDGSLQYEVGRGENTGPGFKTTLTFMSNYYTSRSSVADLIALGVHYSVRSCGGPAIPVRGGRIDATAAGDIGVPQPQNSLYSFQQRFLGMGFDNTEMVQMIACGHTLGGVHVTEFPDIAPANSPDGEAGSDSTVAAFDNKVITEYLTNTTTNPLVVGQSTTNGRNSDARVFASDQNATVKAMADSTAFQSVCQTILQKMIDAVPPSVTLTDPIAPYFVKPVGLHLTLETGATMMTLGGSIRVRTTSLSTAPSSVTIVYKDRNGGSNCRLSGCSYTVTQQGISSGFDDTFAWYQFGSGFGISTSAGISSFTITLNFADGTKQIFDNNGAAYPLQDGILLQKPQSCLLQTTGALTVTAAVRNDRNSLPVNLSVSQKSKSDSNPVATLSTTMTAMTKGICVGPYTFYTASYQIPDASLSYSAKIDVVSGTGSGAMKDDFITGTDLGGSCDSFSAPPTSMCTTGSVDTTSGVGSTTSSPVSSPTSSLISRTSITSSSLTVASLTIPISASSSTTSSTTQVTTSSTTKTAATPSHKQAIGGYKLVGCKAEGAGNRALGAAAYAYDGMTLDKCMSNCTGYSYWGTEYGRECYCDDSIDSGSRDAPLAECNMVCSGDSTEYCGAGNRIEVYVTTSTPTVTLGPKATVSPYTRVGCYTEVSGRALTGAAFGDDAMSLEMCASKCSSFSYFAAEYGRECYCGNTLDAQSTKAADGDCNMVCAGNKYEYCGGSDKMELYSLEASSAPTSASVTAVSSTSSAATSSQLSTSTSTSSQTSTTIASASSTHSGTSQTSNSIATSSTASSSTIHSSTISSVQTLSSSPTSISLSSASVIISTRSSSSSPTVSSSSSTTSTSSLRHLPTVSSYTLVGCWTEGSGARALSAKSTSSSESMTLEACASFCSAYHYFGTEYGGECYCGNSLASSSTNASLSDCSMPCTGNAHQYCGAGSRLELYYSNTTNGPSQPATVGADKEWIWEGCRTEAQGVRALAGKATSADDMSLGKCAETCQGFTYFGTEYGGECYCGDRFSEGSKETDAGECNMTCSGNAKEFCGAGDRLSVYASGS</sequence>
<dbReference type="PRINTS" id="PR00458">
    <property type="entry name" value="PEROXIDASE"/>
</dbReference>
<name>A0ABR2X5M4_9PEZI</name>
<keyword evidence="4" id="KW-1133">Transmembrane helix</keyword>
<feature type="domain" description="Plant heme peroxidase family profile" evidence="10">
    <location>
        <begin position="122"/>
        <end position="335"/>
    </location>
</feature>
<evidence type="ECO:0000256" key="6">
    <source>
        <dbReference type="ARBA" id="ARBA00023180"/>
    </source>
</evidence>
<dbReference type="InterPro" id="IPR002016">
    <property type="entry name" value="Haem_peroxidase"/>
</dbReference>
<dbReference type="Pfam" id="PF01822">
    <property type="entry name" value="WSC"/>
    <property type="match status" value="4"/>
</dbReference>
<keyword evidence="5" id="KW-0472">Membrane</keyword>
<evidence type="ECO:0000256" key="3">
    <source>
        <dbReference type="ARBA" id="ARBA00022729"/>
    </source>
</evidence>
<evidence type="ECO:0000256" key="4">
    <source>
        <dbReference type="ARBA" id="ARBA00022989"/>
    </source>
</evidence>
<dbReference type="InterPro" id="IPR051836">
    <property type="entry name" value="Kremen_rcpt"/>
</dbReference>
<dbReference type="Proteomes" id="UP001465668">
    <property type="component" value="Unassembled WGS sequence"/>
</dbReference>
<dbReference type="Gene3D" id="1.10.520.10">
    <property type="match status" value="1"/>
</dbReference>
<evidence type="ECO:0000259" key="11">
    <source>
        <dbReference type="PROSITE" id="PS51212"/>
    </source>
</evidence>
<reference evidence="12 13" key="1">
    <citation type="submission" date="2024-02" db="EMBL/GenBank/DDBJ databases">
        <title>First draft genome assembly of two strains of Seiridium cardinale.</title>
        <authorList>
            <person name="Emiliani G."/>
            <person name="Scali E."/>
        </authorList>
    </citation>
    <scope>NUCLEOTIDE SEQUENCE [LARGE SCALE GENOMIC DNA]</scope>
    <source>
        <strain evidence="12 13">BM-138-000479</strain>
    </source>
</reference>
<feature type="chain" id="PRO_5045438598" evidence="9">
    <location>
        <begin position="21"/>
        <end position="1144"/>
    </location>
</feature>